<dbReference type="SUPFAM" id="SSF101967">
    <property type="entry name" value="Adhesin YadA, collagen-binding domain"/>
    <property type="match status" value="1"/>
</dbReference>
<dbReference type="InterPro" id="IPR051328">
    <property type="entry name" value="T7SS_ABC-Transporter"/>
</dbReference>
<dbReference type="InterPro" id="IPR011049">
    <property type="entry name" value="Serralysin-like_metalloprot_C"/>
</dbReference>
<feature type="transmembrane region" description="Helical" evidence="6">
    <location>
        <begin position="616"/>
        <end position="638"/>
    </location>
</feature>
<keyword evidence="5" id="KW-0175">Coiled coil</keyword>
<feature type="transmembrane region" description="Helical" evidence="6">
    <location>
        <begin position="559"/>
        <end position="579"/>
    </location>
</feature>
<gene>
    <name evidence="7" type="ORF">SAMN06295879_2187</name>
</gene>
<sequence length="647" mass="64542">MSALTGLLNDADSRRPRWLRGALLALVLVAPLLVAGVAVTAMTPTTPTAANGAPTLPAAIVNLDTPIDSKAGGKSTPVAAGKLFTQQLVSGDDSGFDWTLTDPSAAAAGLSDGLYSAVVTVPSNFSAAYISSTGDTPVQAQLEVQTSSAQGASAQALASALARSLHQSLATTFTQGFVSQLLVGYTELHDQLGTVADGAGTLASGASQLATGLQQSATGTAQLDAGAQQLSSGLSAAAAGASALPDATQKLNTLAGVTVDGSTLLTSGLGDTARKAEALQANQLQLRGEMDALRQVIDGIDTTTDPALAPLKLELQQKLEAAQQTADTTEAQAIGIGIDLDAATFGSGVLTEANKLIAMGTGALATNTPELSSGLTLLAGGASELAAGTSALNTGTAALSSGAAQLSSGTGQLASGLRTAANAVPSYTDDQEKTLSTVVSDPIVTTTSDTTAAPPPRTAISIAVLPLALWIGALVLFVLLRPFPPRALLSAASSWRIGARSFAVVAALVLAQAVLVLIWLAAFGVSPVHHAGSVLVVLGISLAFVLLHQGLVALFGRIGWAISLAVVALQLAAAGTLFVRAGADNPLQSLVGSLPLAQATRALQALAAGDGGWDQVGSAIATLVIAGAVGVALTLVAISRRRMQPLP</sequence>
<proteinExistence type="predicted"/>
<feature type="transmembrane region" description="Helical" evidence="6">
    <location>
        <begin position="459"/>
        <end position="480"/>
    </location>
</feature>
<evidence type="ECO:0000256" key="5">
    <source>
        <dbReference type="SAM" id="Coils"/>
    </source>
</evidence>
<dbReference type="Gene3D" id="1.10.287.950">
    <property type="entry name" value="Methyl-accepting chemotaxis protein"/>
    <property type="match status" value="1"/>
</dbReference>
<dbReference type="Proteomes" id="UP000189735">
    <property type="component" value="Unassembled WGS sequence"/>
</dbReference>
<keyword evidence="2 6" id="KW-0812">Transmembrane</keyword>
<dbReference type="PANTHER" id="PTHR43077:SF5">
    <property type="entry name" value="PHAGE INFECTION PROTEIN"/>
    <property type="match status" value="1"/>
</dbReference>
<dbReference type="AlphaFoldDB" id="A0A1T4Y395"/>
<evidence type="ECO:0000313" key="7">
    <source>
        <dbReference type="EMBL" id="SKA96272.1"/>
    </source>
</evidence>
<evidence type="ECO:0000256" key="3">
    <source>
        <dbReference type="ARBA" id="ARBA00022989"/>
    </source>
</evidence>
<reference evidence="8" key="1">
    <citation type="submission" date="2017-02" db="EMBL/GenBank/DDBJ databases">
        <authorList>
            <person name="Varghese N."/>
            <person name="Submissions S."/>
        </authorList>
    </citation>
    <scope>NUCLEOTIDE SEQUENCE [LARGE SCALE GENOMIC DNA]</scope>
    <source>
        <strain evidence="8">VKM Ac-2052</strain>
    </source>
</reference>
<accession>A0A1T4Y395</accession>
<evidence type="ECO:0000256" key="6">
    <source>
        <dbReference type="SAM" id="Phobius"/>
    </source>
</evidence>
<dbReference type="InterPro" id="IPR023908">
    <property type="entry name" value="xxxLxxG_rpt"/>
</dbReference>
<feature type="transmembrane region" description="Helical" evidence="6">
    <location>
        <begin position="528"/>
        <end position="547"/>
    </location>
</feature>
<dbReference type="GO" id="GO:0016020">
    <property type="term" value="C:membrane"/>
    <property type="evidence" value="ECO:0007669"/>
    <property type="project" value="UniProtKB-SubCell"/>
</dbReference>
<feature type="coiled-coil region" evidence="5">
    <location>
        <begin position="276"/>
        <end position="332"/>
    </location>
</feature>
<feature type="transmembrane region" description="Helical" evidence="6">
    <location>
        <begin position="501"/>
        <end position="522"/>
    </location>
</feature>
<dbReference type="PANTHER" id="PTHR43077">
    <property type="entry name" value="TRANSPORT PERMEASE YVFS-RELATED"/>
    <property type="match status" value="1"/>
</dbReference>
<evidence type="ECO:0000256" key="1">
    <source>
        <dbReference type="ARBA" id="ARBA00004141"/>
    </source>
</evidence>
<evidence type="ECO:0000313" key="8">
    <source>
        <dbReference type="Proteomes" id="UP000189735"/>
    </source>
</evidence>
<dbReference type="RefSeq" id="WP_078714418.1">
    <property type="nucleotide sequence ID" value="NZ_FUYG01000005.1"/>
</dbReference>
<evidence type="ECO:0000256" key="4">
    <source>
        <dbReference type="ARBA" id="ARBA00023136"/>
    </source>
</evidence>
<comment type="subcellular location">
    <subcellularLocation>
        <location evidence="1">Membrane</location>
        <topology evidence="1">Multi-pass membrane protein</topology>
    </subcellularLocation>
</comment>
<evidence type="ECO:0000256" key="2">
    <source>
        <dbReference type="ARBA" id="ARBA00022692"/>
    </source>
</evidence>
<keyword evidence="3 6" id="KW-1133">Transmembrane helix</keyword>
<dbReference type="EMBL" id="FUYG01000005">
    <property type="protein sequence ID" value="SKA96272.1"/>
    <property type="molecule type" value="Genomic_DNA"/>
</dbReference>
<keyword evidence="4 6" id="KW-0472">Membrane</keyword>
<dbReference type="NCBIfam" id="TIGR03057">
    <property type="entry name" value="xxxLxxG_by_4"/>
    <property type="match status" value="2"/>
</dbReference>
<name>A0A1T4Y395_9MICO</name>
<protein>
    <submittedName>
        <fullName evidence="7">Putative membrane protein</fullName>
    </submittedName>
</protein>
<organism evidence="7 8">
    <name type="scientific">Agreia bicolorata</name>
    <dbReference type="NCBI Taxonomy" id="110935"/>
    <lineage>
        <taxon>Bacteria</taxon>
        <taxon>Bacillati</taxon>
        <taxon>Actinomycetota</taxon>
        <taxon>Actinomycetes</taxon>
        <taxon>Micrococcales</taxon>
        <taxon>Microbacteriaceae</taxon>
        <taxon>Agreia</taxon>
    </lineage>
</organism>